<feature type="transmembrane region" description="Helical" evidence="1">
    <location>
        <begin position="41"/>
        <end position="65"/>
    </location>
</feature>
<sequence length="697" mass="77499">MQNISFEYPSWFLILCALAGLVVALLLYYREKTFRDQPRGLVWGMGLLRWLGYSLLAALLLSPLLRYLQTDRQEPVIVLAQDVSESIGMETDTAAYVAQWEALKASLSEKYQVVDYTFGAAVTPGGALQFKDKRTNLDAVLTEISDVYGSQNLGAVVLATDGIYNEGTNPAYRNLQLKAPVYTVGLGDTTQRRDLVIRRVFHNKIAYLEDRFSIQIDVTARGAAGSNTRMTVSRVGDSGSKELHTENISINKNDFFTTREVILDADRPGVQRYRISLSTIGEEVSTANNRRDIFIDVLDARQKVLLLAAAPHPDIAAIKQALATGKNNEIEIGYAGKFQGRMADFDLVVLHQLPSLKKNISAELSQLQRAKVPTLFVLGPNAPARAIGQAQDLLSFKGTSGAKGNDVSARTVPGFSLFTLSEELRQALPKFPPITAPFGEFTPGPGATVLLKQRIGRVETDYPLITLGESKGVRTGVIAGSGIWQWRLFDHLEYGNHERFDELISQVTQYLTIQEDKRRFRVSLPKNLFDENEPVQLDAELYNSSYELINEPEATVLITGPEGREYNFAFNRTSNAYTLNAGTLPVGNYRFLARTNSGGEDLSYNGRFSIQAVEVERYALEADHGLLRRLSDQYGGALLFPEELASLPGRLEAAGTVKPVLFETVNTRSVVHLKWIFFALLALFAGEWFMRRYFGGY</sequence>
<dbReference type="STRING" id="478744.SAMN05444359_106163"/>
<keyword evidence="1" id="KW-1133">Transmembrane helix</keyword>
<evidence type="ECO:0000256" key="1">
    <source>
        <dbReference type="SAM" id="Phobius"/>
    </source>
</evidence>
<dbReference type="EMBL" id="FOFB01000006">
    <property type="protein sequence ID" value="SEQ17983.1"/>
    <property type="molecule type" value="Genomic_DNA"/>
</dbReference>
<name>A0A1H9DYL7_9BACT</name>
<organism evidence="2 3">
    <name type="scientific">Neolewinella agarilytica</name>
    <dbReference type="NCBI Taxonomy" id="478744"/>
    <lineage>
        <taxon>Bacteria</taxon>
        <taxon>Pseudomonadati</taxon>
        <taxon>Bacteroidota</taxon>
        <taxon>Saprospiria</taxon>
        <taxon>Saprospirales</taxon>
        <taxon>Lewinellaceae</taxon>
        <taxon>Neolewinella</taxon>
    </lineage>
</organism>
<accession>A0A1H9DYL7</accession>
<dbReference type="InParanoid" id="A0A1H9DYL7"/>
<dbReference type="RefSeq" id="WP_090166851.1">
    <property type="nucleotide sequence ID" value="NZ_FOFB01000006.1"/>
</dbReference>
<dbReference type="PANTHER" id="PTHR37947">
    <property type="entry name" value="BLL2462 PROTEIN"/>
    <property type="match status" value="1"/>
</dbReference>
<feature type="transmembrane region" description="Helical" evidence="1">
    <location>
        <begin position="12"/>
        <end position="29"/>
    </location>
</feature>
<reference evidence="3" key="1">
    <citation type="submission" date="2016-10" db="EMBL/GenBank/DDBJ databases">
        <authorList>
            <person name="Varghese N."/>
            <person name="Submissions S."/>
        </authorList>
    </citation>
    <scope>NUCLEOTIDE SEQUENCE [LARGE SCALE GENOMIC DNA]</scope>
    <source>
        <strain evidence="3">DSM 24740</strain>
    </source>
</reference>
<proteinExistence type="predicted"/>
<gene>
    <name evidence="2" type="ORF">SAMN05444359_106163</name>
</gene>
<keyword evidence="1" id="KW-0812">Transmembrane</keyword>
<evidence type="ECO:0000313" key="2">
    <source>
        <dbReference type="EMBL" id="SEQ17983.1"/>
    </source>
</evidence>
<protein>
    <recommendedName>
        <fullName evidence="4">VWA domain-containing protein</fullName>
    </recommendedName>
</protein>
<dbReference type="PANTHER" id="PTHR37947:SF1">
    <property type="entry name" value="BLL2462 PROTEIN"/>
    <property type="match status" value="1"/>
</dbReference>
<keyword evidence="3" id="KW-1185">Reference proteome</keyword>
<dbReference type="Proteomes" id="UP000199021">
    <property type="component" value="Unassembled WGS sequence"/>
</dbReference>
<dbReference type="AlphaFoldDB" id="A0A1H9DYL7"/>
<evidence type="ECO:0008006" key="4">
    <source>
        <dbReference type="Google" id="ProtNLM"/>
    </source>
</evidence>
<dbReference type="OrthoDB" id="9763076at2"/>
<keyword evidence="1" id="KW-0472">Membrane</keyword>
<evidence type="ECO:0000313" key="3">
    <source>
        <dbReference type="Proteomes" id="UP000199021"/>
    </source>
</evidence>